<reference evidence="8 9" key="1">
    <citation type="submission" date="2018-02" db="EMBL/GenBank/DDBJ databases">
        <title>Complete genome of the streamlined marine actinobacterium Pontimonas salivibrio CL-TW6 adapted to coastal planktonic lifestype.</title>
        <authorList>
            <person name="Cho B.C."/>
            <person name="Hardies S.C."/>
            <person name="Jang G.I."/>
            <person name="Hwang C.Y."/>
        </authorList>
    </citation>
    <scope>NUCLEOTIDE SEQUENCE [LARGE SCALE GENOMIC DNA]</scope>
    <source>
        <strain evidence="8 9">CL-TW6</strain>
    </source>
</reference>
<dbReference type="Proteomes" id="UP000243077">
    <property type="component" value="Chromosome"/>
</dbReference>
<evidence type="ECO:0000256" key="1">
    <source>
        <dbReference type="ARBA" id="ARBA00004141"/>
    </source>
</evidence>
<feature type="transmembrane region" description="Helical" evidence="6">
    <location>
        <begin position="47"/>
        <end position="66"/>
    </location>
</feature>
<keyword evidence="5 6" id="KW-0472">Membrane</keyword>
<dbReference type="GO" id="GO:0005886">
    <property type="term" value="C:plasma membrane"/>
    <property type="evidence" value="ECO:0007669"/>
    <property type="project" value="TreeGrafter"/>
</dbReference>
<gene>
    <name evidence="8" type="ORF">C3B54_111585</name>
</gene>
<dbReference type="InterPro" id="IPR051401">
    <property type="entry name" value="GtrA_CellWall_Glycosyl"/>
</dbReference>
<comment type="subcellular location">
    <subcellularLocation>
        <location evidence="1">Membrane</location>
        <topology evidence="1">Multi-pass membrane protein</topology>
    </subcellularLocation>
</comment>
<accession>A0A2L2BSD2</accession>
<evidence type="ECO:0000256" key="4">
    <source>
        <dbReference type="ARBA" id="ARBA00022989"/>
    </source>
</evidence>
<dbReference type="PANTHER" id="PTHR38459">
    <property type="entry name" value="PROPHAGE BACTOPRENOL-LINKED GLUCOSE TRANSLOCASE HOMOLOG"/>
    <property type="match status" value="1"/>
</dbReference>
<feature type="transmembrane region" description="Helical" evidence="6">
    <location>
        <begin position="113"/>
        <end position="134"/>
    </location>
</feature>
<evidence type="ECO:0000313" key="8">
    <source>
        <dbReference type="EMBL" id="AVG24522.1"/>
    </source>
</evidence>
<evidence type="ECO:0000256" key="3">
    <source>
        <dbReference type="ARBA" id="ARBA00022692"/>
    </source>
</evidence>
<protein>
    <submittedName>
        <fullName evidence="8">GtrA protein</fullName>
    </submittedName>
</protein>
<keyword evidence="9" id="KW-1185">Reference proteome</keyword>
<dbReference type="GO" id="GO:0000271">
    <property type="term" value="P:polysaccharide biosynthetic process"/>
    <property type="evidence" value="ECO:0007669"/>
    <property type="project" value="InterPro"/>
</dbReference>
<feature type="domain" description="GtrA/DPMS transmembrane" evidence="7">
    <location>
        <begin position="49"/>
        <end position="162"/>
    </location>
</feature>
<evidence type="ECO:0000256" key="2">
    <source>
        <dbReference type="ARBA" id="ARBA00009399"/>
    </source>
</evidence>
<evidence type="ECO:0000256" key="6">
    <source>
        <dbReference type="SAM" id="Phobius"/>
    </source>
</evidence>
<evidence type="ECO:0000313" key="9">
    <source>
        <dbReference type="Proteomes" id="UP000243077"/>
    </source>
</evidence>
<organism evidence="8 9">
    <name type="scientific">Pontimonas salivibrio</name>
    <dbReference type="NCBI Taxonomy" id="1159327"/>
    <lineage>
        <taxon>Bacteria</taxon>
        <taxon>Bacillati</taxon>
        <taxon>Actinomycetota</taxon>
        <taxon>Actinomycetes</taxon>
        <taxon>Micrococcales</taxon>
        <taxon>Microbacteriaceae</taxon>
        <taxon>Pontimonas</taxon>
    </lineage>
</organism>
<dbReference type="Pfam" id="PF04138">
    <property type="entry name" value="GtrA_DPMS_TM"/>
    <property type="match status" value="1"/>
</dbReference>
<keyword evidence="3 6" id="KW-0812">Transmembrane</keyword>
<dbReference type="KEGG" id="psai:C3B54_111585"/>
<sequence>MLSGAGCDVDGRDVDQPRDMQYPSANAMQSHWDTGYSGFGEQMVSSLVRYSMTGAGMTVAIYLAYWALTLLAVPPVTAIALVYPAAVVASYFVNRGFAFRSGRDDREATWRFLLVHTVGYLLNLGFLTVFTVFWSFNHYVVEALVLVLVGGLLFTGLRFFVFPVSSQKA</sequence>
<comment type="similarity">
    <text evidence="2">Belongs to the GtrA family.</text>
</comment>
<proteinExistence type="inferred from homology"/>
<dbReference type="PANTHER" id="PTHR38459:SF1">
    <property type="entry name" value="PROPHAGE BACTOPRENOL-LINKED GLUCOSE TRANSLOCASE HOMOLOG"/>
    <property type="match status" value="1"/>
</dbReference>
<name>A0A2L2BSD2_9MICO</name>
<feature type="transmembrane region" description="Helical" evidence="6">
    <location>
        <begin position="72"/>
        <end position="93"/>
    </location>
</feature>
<dbReference type="EMBL" id="CP026923">
    <property type="protein sequence ID" value="AVG24522.1"/>
    <property type="molecule type" value="Genomic_DNA"/>
</dbReference>
<dbReference type="InterPro" id="IPR007267">
    <property type="entry name" value="GtrA_DPMS_TM"/>
</dbReference>
<dbReference type="AlphaFoldDB" id="A0A2L2BSD2"/>
<evidence type="ECO:0000256" key="5">
    <source>
        <dbReference type="ARBA" id="ARBA00023136"/>
    </source>
</evidence>
<evidence type="ECO:0000259" key="7">
    <source>
        <dbReference type="Pfam" id="PF04138"/>
    </source>
</evidence>
<keyword evidence="4 6" id="KW-1133">Transmembrane helix</keyword>
<feature type="transmembrane region" description="Helical" evidence="6">
    <location>
        <begin position="140"/>
        <end position="161"/>
    </location>
</feature>